<dbReference type="AlphaFoldDB" id="A0A6S7CL49"/>
<evidence type="ECO:0000256" key="1">
    <source>
        <dbReference type="ARBA" id="ARBA00004141"/>
    </source>
</evidence>
<gene>
    <name evidence="8" type="primary">mdtD_3</name>
    <name evidence="8" type="ORF">LMG28614_03529</name>
</gene>
<dbReference type="Gene3D" id="1.20.1720.10">
    <property type="entry name" value="Multidrug resistance protein D"/>
    <property type="match status" value="1"/>
</dbReference>
<feature type="transmembrane region" description="Helical" evidence="6">
    <location>
        <begin position="512"/>
        <end position="532"/>
    </location>
</feature>
<feature type="region of interest" description="Disordered" evidence="5">
    <location>
        <begin position="538"/>
        <end position="557"/>
    </location>
</feature>
<dbReference type="RefSeq" id="WP_246279080.1">
    <property type="nucleotide sequence ID" value="NZ_CADIKK010000015.1"/>
</dbReference>
<accession>A0A6S7CL49</accession>
<feature type="transmembrane region" description="Helical" evidence="6">
    <location>
        <begin position="87"/>
        <end position="109"/>
    </location>
</feature>
<evidence type="ECO:0000259" key="7">
    <source>
        <dbReference type="PROSITE" id="PS50850"/>
    </source>
</evidence>
<dbReference type="InterPro" id="IPR011701">
    <property type="entry name" value="MFS"/>
</dbReference>
<dbReference type="CDD" id="cd17321">
    <property type="entry name" value="MFS_MMR_MDR_like"/>
    <property type="match status" value="1"/>
</dbReference>
<feature type="region of interest" description="Disordered" evidence="5">
    <location>
        <begin position="1"/>
        <end position="36"/>
    </location>
</feature>
<feature type="transmembrane region" description="Helical" evidence="6">
    <location>
        <begin position="261"/>
        <end position="283"/>
    </location>
</feature>
<keyword evidence="2 6" id="KW-0812">Transmembrane</keyword>
<protein>
    <submittedName>
        <fullName evidence="8">Multidrug resistance protein MdtD</fullName>
    </submittedName>
</protein>
<organism evidence="8 9">
    <name type="scientific">Paraburkholderia ultramafica</name>
    <dbReference type="NCBI Taxonomy" id="1544867"/>
    <lineage>
        <taxon>Bacteria</taxon>
        <taxon>Pseudomonadati</taxon>
        <taxon>Pseudomonadota</taxon>
        <taxon>Betaproteobacteria</taxon>
        <taxon>Burkholderiales</taxon>
        <taxon>Burkholderiaceae</taxon>
        <taxon>Paraburkholderia</taxon>
    </lineage>
</organism>
<feature type="transmembrane region" description="Helical" evidence="6">
    <location>
        <begin position="116"/>
        <end position="138"/>
    </location>
</feature>
<feature type="compositionally biased region" description="Gly residues" evidence="5">
    <location>
        <begin position="547"/>
        <end position="557"/>
    </location>
</feature>
<feature type="transmembrane region" description="Helical" evidence="6">
    <location>
        <begin position="365"/>
        <end position="383"/>
    </location>
</feature>
<feature type="transmembrane region" description="Helical" evidence="6">
    <location>
        <begin position="442"/>
        <end position="460"/>
    </location>
</feature>
<dbReference type="PANTHER" id="PTHR42718:SF49">
    <property type="entry name" value="EXPORT PROTEIN"/>
    <property type="match status" value="1"/>
</dbReference>
<evidence type="ECO:0000256" key="6">
    <source>
        <dbReference type="SAM" id="Phobius"/>
    </source>
</evidence>
<feature type="domain" description="Major facilitator superfamily (MFS) profile" evidence="7">
    <location>
        <begin position="49"/>
        <end position="536"/>
    </location>
</feature>
<dbReference type="PROSITE" id="PS50850">
    <property type="entry name" value="MFS"/>
    <property type="match status" value="1"/>
</dbReference>
<name>A0A6S7CL49_9BURK</name>
<dbReference type="InterPro" id="IPR005829">
    <property type="entry name" value="Sugar_transporter_CS"/>
</dbReference>
<comment type="subcellular location">
    <subcellularLocation>
        <location evidence="1">Membrane</location>
        <topology evidence="1">Multi-pass membrane protein</topology>
    </subcellularLocation>
</comment>
<sequence>MATAQSQTERTPVQDNQATPSTTSKAASPHAAPAAGSAVPRSASQQVLILAGVCIAVLVLPLNFGGAAVSAPTIGTALGGSPVAVNWILNAFMLSFGSSLMVAGALADLLGRKRMFAVGVALFAATSLGIAAAPSLVWVDFLRALQGIAAALVLAGSSAALAQEFDGDGRARAFSMLGTTFGVGLALGPLLAGFLTQTFGWRSFFLADAAIGLTGFALGVPKLRESCDPHAKGLDWPGAISFTAALTLFTFGLLQGPESGWSSPLIVTLFMGAAVMASAFVWIEARVSRPMLDLSLFRYPRFVGVQALPLATAFCYVTLLLVLPTRFIGIEGHTAIRAGLMMLSLSAPMLFVPLTAAYLTRWMSAGVISAIGLVIAAIGMLWFSGIGPDAPATAFAIPLFVIGVGAGLPWGLMDGLSVSVVPRERAGMATGIFSTTRVAGEGMTLAVASAILAVLTRLRLSDALARTPGAPAHAVTEAAQRVATGDLTHAAALLPTLGQPLLVQAYDGAFRVLLHMLVAITLASAIMVLGFLGRTPSAASPNDPGPARGGAKGIANQ</sequence>
<evidence type="ECO:0000256" key="5">
    <source>
        <dbReference type="SAM" id="MobiDB-lite"/>
    </source>
</evidence>
<feature type="transmembrane region" description="Helical" evidence="6">
    <location>
        <begin position="395"/>
        <end position="421"/>
    </location>
</feature>
<feature type="transmembrane region" description="Helical" evidence="6">
    <location>
        <begin position="47"/>
        <end position="67"/>
    </location>
</feature>
<dbReference type="GO" id="GO:0016020">
    <property type="term" value="C:membrane"/>
    <property type="evidence" value="ECO:0007669"/>
    <property type="project" value="UniProtKB-SubCell"/>
</dbReference>
<keyword evidence="9" id="KW-1185">Reference proteome</keyword>
<feature type="transmembrane region" description="Helical" evidence="6">
    <location>
        <begin position="335"/>
        <end position="358"/>
    </location>
</feature>
<feature type="transmembrane region" description="Helical" evidence="6">
    <location>
        <begin position="201"/>
        <end position="221"/>
    </location>
</feature>
<keyword evidence="3 6" id="KW-1133">Transmembrane helix</keyword>
<dbReference type="Gene3D" id="1.20.1250.20">
    <property type="entry name" value="MFS general substrate transporter like domains"/>
    <property type="match status" value="1"/>
</dbReference>
<reference evidence="8 9" key="1">
    <citation type="submission" date="2020-04" db="EMBL/GenBank/DDBJ databases">
        <authorList>
            <person name="De Canck E."/>
        </authorList>
    </citation>
    <scope>NUCLEOTIDE SEQUENCE [LARGE SCALE GENOMIC DNA]</scope>
    <source>
        <strain evidence="8 9">LMG 28614</strain>
    </source>
</reference>
<feature type="transmembrane region" description="Helical" evidence="6">
    <location>
        <begin position="303"/>
        <end position="323"/>
    </location>
</feature>
<dbReference type="Proteomes" id="UP000494365">
    <property type="component" value="Unassembled WGS sequence"/>
</dbReference>
<feature type="compositionally biased region" description="Polar residues" evidence="5">
    <location>
        <begin position="1"/>
        <end position="17"/>
    </location>
</feature>
<dbReference type="EMBL" id="CADIKK010000015">
    <property type="protein sequence ID" value="CAB3792437.1"/>
    <property type="molecule type" value="Genomic_DNA"/>
</dbReference>
<evidence type="ECO:0000256" key="2">
    <source>
        <dbReference type="ARBA" id="ARBA00022692"/>
    </source>
</evidence>
<evidence type="ECO:0000313" key="8">
    <source>
        <dbReference type="EMBL" id="CAB3792437.1"/>
    </source>
</evidence>
<evidence type="ECO:0000256" key="4">
    <source>
        <dbReference type="ARBA" id="ARBA00023136"/>
    </source>
</evidence>
<feature type="transmembrane region" description="Helical" evidence="6">
    <location>
        <begin position="144"/>
        <end position="162"/>
    </location>
</feature>
<feature type="compositionally biased region" description="Low complexity" evidence="5">
    <location>
        <begin position="18"/>
        <end position="36"/>
    </location>
</feature>
<feature type="transmembrane region" description="Helical" evidence="6">
    <location>
        <begin position="174"/>
        <end position="195"/>
    </location>
</feature>
<dbReference type="InterPro" id="IPR036259">
    <property type="entry name" value="MFS_trans_sf"/>
</dbReference>
<keyword evidence="4 6" id="KW-0472">Membrane</keyword>
<feature type="transmembrane region" description="Helical" evidence="6">
    <location>
        <begin position="233"/>
        <end position="255"/>
    </location>
</feature>
<dbReference type="GO" id="GO:0022857">
    <property type="term" value="F:transmembrane transporter activity"/>
    <property type="evidence" value="ECO:0007669"/>
    <property type="project" value="InterPro"/>
</dbReference>
<dbReference type="PANTHER" id="PTHR42718">
    <property type="entry name" value="MAJOR FACILITATOR SUPERFAMILY MULTIDRUG TRANSPORTER MFSC"/>
    <property type="match status" value="1"/>
</dbReference>
<evidence type="ECO:0000256" key="3">
    <source>
        <dbReference type="ARBA" id="ARBA00022989"/>
    </source>
</evidence>
<dbReference type="PROSITE" id="PS00216">
    <property type="entry name" value="SUGAR_TRANSPORT_1"/>
    <property type="match status" value="1"/>
</dbReference>
<dbReference type="Pfam" id="PF07690">
    <property type="entry name" value="MFS_1"/>
    <property type="match status" value="1"/>
</dbReference>
<dbReference type="InterPro" id="IPR020846">
    <property type="entry name" value="MFS_dom"/>
</dbReference>
<proteinExistence type="predicted"/>
<evidence type="ECO:0000313" key="9">
    <source>
        <dbReference type="Proteomes" id="UP000494365"/>
    </source>
</evidence>
<dbReference type="SUPFAM" id="SSF103473">
    <property type="entry name" value="MFS general substrate transporter"/>
    <property type="match status" value="1"/>
</dbReference>